<evidence type="ECO:0000313" key="2">
    <source>
        <dbReference type="Proteomes" id="UP000030645"/>
    </source>
</evidence>
<reference evidence="2" key="1">
    <citation type="submission" date="2013-01" db="EMBL/GenBank/DDBJ databases">
        <title>Draft Genome Sequence of a Mulberry Tree, Morus notabilis C.K. Schneid.</title>
        <authorList>
            <person name="He N."/>
            <person name="Zhao S."/>
        </authorList>
    </citation>
    <scope>NUCLEOTIDE SEQUENCE</scope>
</reference>
<accession>W9QP28</accession>
<organism evidence="1 2">
    <name type="scientific">Morus notabilis</name>
    <dbReference type="NCBI Taxonomy" id="981085"/>
    <lineage>
        <taxon>Eukaryota</taxon>
        <taxon>Viridiplantae</taxon>
        <taxon>Streptophyta</taxon>
        <taxon>Embryophyta</taxon>
        <taxon>Tracheophyta</taxon>
        <taxon>Spermatophyta</taxon>
        <taxon>Magnoliopsida</taxon>
        <taxon>eudicotyledons</taxon>
        <taxon>Gunneridae</taxon>
        <taxon>Pentapetalae</taxon>
        <taxon>rosids</taxon>
        <taxon>fabids</taxon>
        <taxon>Rosales</taxon>
        <taxon>Moraceae</taxon>
        <taxon>Moreae</taxon>
        <taxon>Morus</taxon>
    </lineage>
</organism>
<sequence length="113" mass="12375">MGQLDRPCAQGVEQPSHPFALAEICYQRWRYWPASVHESDSALWCATDGAAQPPLFSYKPARRKHTGSSFGHYCCHSTSRVLFCTKGVRLGRGSSGRGSMTGLGLQSLLISKS</sequence>
<dbReference type="Proteomes" id="UP000030645">
    <property type="component" value="Unassembled WGS sequence"/>
</dbReference>
<protein>
    <submittedName>
        <fullName evidence="1">Uncharacterized protein</fullName>
    </submittedName>
</protein>
<evidence type="ECO:0000313" key="1">
    <source>
        <dbReference type="EMBL" id="EXB45107.1"/>
    </source>
</evidence>
<gene>
    <name evidence="1" type="ORF">L484_019332</name>
</gene>
<dbReference type="EMBL" id="KE343890">
    <property type="protein sequence ID" value="EXB45107.1"/>
    <property type="molecule type" value="Genomic_DNA"/>
</dbReference>
<dbReference type="AlphaFoldDB" id="W9QP28"/>
<name>W9QP28_9ROSA</name>
<proteinExistence type="predicted"/>
<keyword evidence="2" id="KW-1185">Reference proteome</keyword>